<gene>
    <name evidence="1" type="ORF">HO173_012621</name>
</gene>
<dbReference type="OrthoDB" id="5382638at2759"/>
<organism evidence="1 2">
    <name type="scientific">Letharia columbiana</name>
    <dbReference type="NCBI Taxonomy" id="112416"/>
    <lineage>
        <taxon>Eukaryota</taxon>
        <taxon>Fungi</taxon>
        <taxon>Dikarya</taxon>
        <taxon>Ascomycota</taxon>
        <taxon>Pezizomycotina</taxon>
        <taxon>Lecanoromycetes</taxon>
        <taxon>OSLEUM clade</taxon>
        <taxon>Lecanoromycetidae</taxon>
        <taxon>Lecanorales</taxon>
        <taxon>Lecanorineae</taxon>
        <taxon>Parmeliaceae</taxon>
        <taxon>Letharia</taxon>
    </lineage>
</organism>
<reference evidence="1 2" key="1">
    <citation type="journal article" date="2020" name="Genomics">
        <title>Complete, high-quality genomes from long-read metagenomic sequencing of two wolf lichen thalli reveals enigmatic genome architecture.</title>
        <authorList>
            <person name="McKenzie S.K."/>
            <person name="Walston R.F."/>
            <person name="Allen J.L."/>
        </authorList>
    </citation>
    <scope>NUCLEOTIDE SEQUENCE [LARGE SCALE GENOMIC DNA]</scope>
    <source>
        <strain evidence="1">WasteWater2</strain>
    </source>
</reference>
<dbReference type="RefSeq" id="XP_037158658.1">
    <property type="nucleotide sequence ID" value="XM_037314456.1"/>
</dbReference>
<dbReference type="GeneID" id="59294255"/>
<name>A0A8H6CMU1_9LECA</name>
<dbReference type="AlphaFoldDB" id="A0A8H6CMU1"/>
<protein>
    <submittedName>
        <fullName evidence="1">Uncharacterized protein</fullName>
    </submittedName>
</protein>
<sequence length="136" mass="15021">MPSTLYQGTLGLADVAIAQVAWALYGTYHQHAFAFFNANPSNKIEWRCDLPRLNLPLPYETSNFQNLQELCAVQMSGGNQAVARYGPNSYENGQTFVYATDPDRVIDIYGSRIRLAGALKVPICSGNEAAGQLERF</sequence>
<evidence type="ECO:0000313" key="2">
    <source>
        <dbReference type="Proteomes" id="UP000578531"/>
    </source>
</evidence>
<accession>A0A8H6CMU1</accession>
<dbReference type="EMBL" id="JACCJC010000096">
    <property type="protein sequence ID" value="KAF6225991.1"/>
    <property type="molecule type" value="Genomic_DNA"/>
</dbReference>
<proteinExistence type="predicted"/>
<comment type="caution">
    <text evidence="1">The sequence shown here is derived from an EMBL/GenBank/DDBJ whole genome shotgun (WGS) entry which is preliminary data.</text>
</comment>
<evidence type="ECO:0000313" key="1">
    <source>
        <dbReference type="EMBL" id="KAF6225991.1"/>
    </source>
</evidence>
<dbReference type="Proteomes" id="UP000578531">
    <property type="component" value="Unassembled WGS sequence"/>
</dbReference>
<keyword evidence="2" id="KW-1185">Reference proteome</keyword>